<evidence type="ECO:0000256" key="6">
    <source>
        <dbReference type="PROSITE-ProRule" id="PRU01248"/>
    </source>
</evidence>
<protein>
    <submittedName>
        <fullName evidence="9">Phage integrase</fullName>
    </submittedName>
</protein>
<dbReference type="InterPro" id="IPR044068">
    <property type="entry name" value="CB"/>
</dbReference>
<dbReference type="InterPro" id="IPR011010">
    <property type="entry name" value="DNA_brk_join_enz"/>
</dbReference>
<dbReference type="InterPro" id="IPR013762">
    <property type="entry name" value="Integrase-like_cat_sf"/>
</dbReference>
<dbReference type="Proteomes" id="UP001419084">
    <property type="component" value="Unassembled WGS sequence"/>
</dbReference>
<dbReference type="InterPro" id="IPR050090">
    <property type="entry name" value="Tyrosine_recombinase_XerCD"/>
</dbReference>
<dbReference type="InterPro" id="IPR010998">
    <property type="entry name" value="Integrase_recombinase_N"/>
</dbReference>
<dbReference type="InterPro" id="IPR002104">
    <property type="entry name" value="Integrase_catalytic"/>
</dbReference>
<dbReference type="PANTHER" id="PTHR30349">
    <property type="entry name" value="PHAGE INTEGRASE-RELATED"/>
    <property type="match status" value="1"/>
</dbReference>
<dbReference type="Pfam" id="PF14659">
    <property type="entry name" value="Phage_int_SAM_3"/>
    <property type="match status" value="1"/>
</dbReference>
<dbReference type="InterPro" id="IPR028259">
    <property type="entry name" value="AP2-like_int_N"/>
</dbReference>
<evidence type="ECO:0000256" key="2">
    <source>
        <dbReference type="ARBA" id="ARBA00008857"/>
    </source>
</evidence>
<keyword evidence="4 6" id="KW-0238">DNA-binding</keyword>
<comment type="caution">
    <text evidence="9">The sequence shown here is derived from an EMBL/GenBank/DDBJ whole genome shotgun (WGS) entry which is preliminary data.</text>
</comment>
<dbReference type="EMBL" id="BRPJ01000002">
    <property type="protein sequence ID" value="GLB28181.1"/>
    <property type="molecule type" value="Genomic_DNA"/>
</dbReference>
<name>A0ABQ5LZJ8_9FIRM</name>
<accession>A0ABQ5LZJ8</accession>
<comment type="similarity">
    <text evidence="2">Belongs to the 'phage' integrase family.</text>
</comment>
<feature type="domain" description="Tyr recombinase" evidence="7">
    <location>
        <begin position="170"/>
        <end position="353"/>
    </location>
</feature>
<gene>
    <name evidence="9" type="ORF">LAD12857_01040</name>
</gene>
<dbReference type="PROSITE" id="PS51898">
    <property type="entry name" value="TYR_RECOMBINASE"/>
    <property type="match status" value="1"/>
</dbReference>
<dbReference type="Gene3D" id="1.10.150.130">
    <property type="match status" value="1"/>
</dbReference>
<keyword evidence="10" id="KW-1185">Reference proteome</keyword>
<dbReference type="SUPFAM" id="SSF56349">
    <property type="entry name" value="DNA breaking-rejoining enzymes"/>
    <property type="match status" value="1"/>
</dbReference>
<comment type="function">
    <text evidence="1">Site-specific tyrosine recombinase, which acts by catalyzing the cutting and rejoining of the recombining DNA molecules.</text>
</comment>
<evidence type="ECO:0000313" key="9">
    <source>
        <dbReference type="EMBL" id="GLB28181.1"/>
    </source>
</evidence>
<dbReference type="Pfam" id="PF00589">
    <property type="entry name" value="Phage_integrase"/>
    <property type="match status" value="1"/>
</dbReference>
<keyword evidence="5" id="KW-0233">DNA recombination</keyword>
<evidence type="ECO:0000256" key="3">
    <source>
        <dbReference type="ARBA" id="ARBA00022908"/>
    </source>
</evidence>
<dbReference type="RefSeq" id="WP_346064387.1">
    <property type="nucleotide sequence ID" value="NZ_BRPJ01000002.1"/>
</dbReference>
<organism evidence="9 10">
    <name type="scientific">Lacrimispora amygdalina</name>
    <dbReference type="NCBI Taxonomy" id="253257"/>
    <lineage>
        <taxon>Bacteria</taxon>
        <taxon>Bacillati</taxon>
        <taxon>Bacillota</taxon>
        <taxon>Clostridia</taxon>
        <taxon>Lachnospirales</taxon>
        <taxon>Lachnospiraceae</taxon>
        <taxon>Lacrimispora</taxon>
    </lineage>
</organism>
<sequence length="376" mass="44251">MSVFKDNWNGYDGKRWRVSLRYTDWQGKKKQHDKRGFETKKDALAYERDFLAKKSKDINMGFGVFIDVYLSDIKPQIKLNTYRTKVHIINTHIRPYFEEKSLSEISPTDILQWQNELLSKRDENDKGYAQTYLRTLQNQLTAILNHAVRYYDLAKNPCSKGKKMGKAKAKEMLFWTKDEYTKFADAIKDKPISYYAFEILYWTGVRMSEMLALERGDINLEKRTLKIDKQVQRIDGIEYTTTPKTDKGNRVIELPEFLCNELEDYFGMIYKIDEHTRLFHITKSYLHHEMDRGSKAAGVKRIRIHDLRHSACAALIELGFSPVQIAERLGHESATITMRYAHLYPSVQRTMADKLNDMFHDESDFEDDDESEESEE</sequence>
<dbReference type="PROSITE" id="PS51900">
    <property type="entry name" value="CB"/>
    <property type="match status" value="1"/>
</dbReference>
<dbReference type="Pfam" id="PF14657">
    <property type="entry name" value="Arm-DNA-bind_4"/>
    <property type="match status" value="1"/>
</dbReference>
<evidence type="ECO:0000256" key="1">
    <source>
        <dbReference type="ARBA" id="ARBA00003283"/>
    </source>
</evidence>
<dbReference type="PANTHER" id="PTHR30349:SF64">
    <property type="entry name" value="PROPHAGE INTEGRASE INTD-RELATED"/>
    <property type="match status" value="1"/>
</dbReference>
<evidence type="ECO:0000259" key="7">
    <source>
        <dbReference type="PROSITE" id="PS51898"/>
    </source>
</evidence>
<dbReference type="InterPro" id="IPR004107">
    <property type="entry name" value="Integrase_SAM-like_N"/>
</dbReference>
<evidence type="ECO:0000313" key="10">
    <source>
        <dbReference type="Proteomes" id="UP001419084"/>
    </source>
</evidence>
<reference evidence="9 10" key="1">
    <citation type="journal article" date="2024" name="Int. J. Syst. Evol. Microbiol.">
        <title>Lacrimispora brassicae sp. nov. isolated from fermented cabbage, and proposal of Clostridium indicum Gundawar et al. 2019 and Clostridium methoxybenzovorans Mechichi et al. 1999 as heterotypic synonyms of Lacrimispora amygdalina (Parshina et al. 2003) Haas and Blanchard 2020 and Lacrimispora indolis (McClung and McCoy 1957) Haas and Blanchard 2020, respectively.</title>
        <authorList>
            <person name="Kobayashi H."/>
            <person name="Tanizawa Y."/>
            <person name="Sakamoto M."/>
            <person name="Ohkuma M."/>
            <person name="Tohno M."/>
        </authorList>
    </citation>
    <scope>NUCLEOTIDE SEQUENCE [LARGE SCALE GENOMIC DNA]</scope>
    <source>
        <strain evidence="9 10">DSM 12857</strain>
    </source>
</reference>
<evidence type="ECO:0000259" key="8">
    <source>
        <dbReference type="PROSITE" id="PS51900"/>
    </source>
</evidence>
<keyword evidence="3" id="KW-0229">DNA integration</keyword>
<evidence type="ECO:0000256" key="5">
    <source>
        <dbReference type="ARBA" id="ARBA00023172"/>
    </source>
</evidence>
<dbReference type="Gene3D" id="1.10.443.10">
    <property type="entry name" value="Intergrase catalytic core"/>
    <property type="match status" value="1"/>
</dbReference>
<feature type="domain" description="Core-binding (CB)" evidence="8">
    <location>
        <begin position="60"/>
        <end position="148"/>
    </location>
</feature>
<evidence type="ECO:0000256" key="4">
    <source>
        <dbReference type="ARBA" id="ARBA00023125"/>
    </source>
</evidence>
<dbReference type="CDD" id="cd01189">
    <property type="entry name" value="INT_ICEBs1_C_like"/>
    <property type="match status" value="1"/>
</dbReference>
<proteinExistence type="inferred from homology"/>